<dbReference type="AlphaFoldDB" id="A0A9D4G7Q1"/>
<comment type="caution">
    <text evidence="2">The sequence shown here is derived from an EMBL/GenBank/DDBJ whole genome shotgun (WGS) entry which is preliminary data.</text>
</comment>
<reference evidence="2" key="1">
    <citation type="journal article" date="2019" name="bioRxiv">
        <title>The Genome of the Zebra Mussel, Dreissena polymorpha: A Resource for Invasive Species Research.</title>
        <authorList>
            <person name="McCartney M.A."/>
            <person name="Auch B."/>
            <person name="Kono T."/>
            <person name="Mallez S."/>
            <person name="Zhang Y."/>
            <person name="Obille A."/>
            <person name="Becker A."/>
            <person name="Abrahante J.E."/>
            <person name="Garbe J."/>
            <person name="Badalamenti J.P."/>
            <person name="Herman A."/>
            <person name="Mangelson H."/>
            <person name="Liachko I."/>
            <person name="Sullivan S."/>
            <person name="Sone E.D."/>
            <person name="Koren S."/>
            <person name="Silverstein K.A.T."/>
            <person name="Beckman K.B."/>
            <person name="Gohl D.M."/>
        </authorList>
    </citation>
    <scope>NUCLEOTIDE SEQUENCE</scope>
    <source>
        <strain evidence="2">Duluth1</strain>
        <tissue evidence="2">Whole animal</tissue>
    </source>
</reference>
<reference evidence="2" key="2">
    <citation type="submission" date="2020-11" db="EMBL/GenBank/DDBJ databases">
        <authorList>
            <person name="McCartney M.A."/>
            <person name="Auch B."/>
            <person name="Kono T."/>
            <person name="Mallez S."/>
            <person name="Becker A."/>
            <person name="Gohl D.M."/>
            <person name="Silverstein K.A.T."/>
            <person name="Koren S."/>
            <person name="Bechman K.B."/>
            <person name="Herman A."/>
            <person name="Abrahante J.E."/>
            <person name="Garbe J."/>
        </authorList>
    </citation>
    <scope>NUCLEOTIDE SEQUENCE</scope>
    <source>
        <strain evidence="2">Duluth1</strain>
        <tissue evidence="2">Whole animal</tissue>
    </source>
</reference>
<feature type="chain" id="PRO_5039468334" evidence="1">
    <location>
        <begin position="20"/>
        <end position="57"/>
    </location>
</feature>
<dbReference type="Proteomes" id="UP000828390">
    <property type="component" value="Unassembled WGS sequence"/>
</dbReference>
<feature type="signal peptide" evidence="1">
    <location>
        <begin position="1"/>
        <end position="19"/>
    </location>
</feature>
<protein>
    <submittedName>
        <fullName evidence="2">Uncharacterized protein</fullName>
    </submittedName>
</protein>
<dbReference type="EMBL" id="JAIWYP010000006">
    <property type="protein sequence ID" value="KAH3812003.1"/>
    <property type="molecule type" value="Genomic_DNA"/>
</dbReference>
<keyword evidence="3" id="KW-1185">Reference proteome</keyword>
<sequence>MRGWYGGLMVVMLIEELEGGAWPVGTNVELEGTCTRETLETGVIRSNLNVPSLQGMI</sequence>
<evidence type="ECO:0000313" key="2">
    <source>
        <dbReference type="EMBL" id="KAH3812003.1"/>
    </source>
</evidence>
<keyword evidence="1" id="KW-0732">Signal</keyword>
<name>A0A9D4G7Q1_DREPO</name>
<organism evidence="2 3">
    <name type="scientific">Dreissena polymorpha</name>
    <name type="common">Zebra mussel</name>
    <name type="synonym">Mytilus polymorpha</name>
    <dbReference type="NCBI Taxonomy" id="45954"/>
    <lineage>
        <taxon>Eukaryota</taxon>
        <taxon>Metazoa</taxon>
        <taxon>Spiralia</taxon>
        <taxon>Lophotrochozoa</taxon>
        <taxon>Mollusca</taxon>
        <taxon>Bivalvia</taxon>
        <taxon>Autobranchia</taxon>
        <taxon>Heteroconchia</taxon>
        <taxon>Euheterodonta</taxon>
        <taxon>Imparidentia</taxon>
        <taxon>Neoheterodontei</taxon>
        <taxon>Myida</taxon>
        <taxon>Dreissenoidea</taxon>
        <taxon>Dreissenidae</taxon>
        <taxon>Dreissena</taxon>
    </lineage>
</organism>
<evidence type="ECO:0000313" key="3">
    <source>
        <dbReference type="Proteomes" id="UP000828390"/>
    </source>
</evidence>
<evidence type="ECO:0000256" key="1">
    <source>
        <dbReference type="SAM" id="SignalP"/>
    </source>
</evidence>
<gene>
    <name evidence="2" type="ORF">DPMN_140424</name>
</gene>
<proteinExistence type="predicted"/>
<accession>A0A9D4G7Q1</accession>